<evidence type="ECO:0000313" key="1">
    <source>
        <dbReference type="EMBL" id="DAF44027.1"/>
    </source>
</evidence>
<protein>
    <submittedName>
        <fullName evidence="1">Uncharacterized protein</fullName>
    </submittedName>
</protein>
<dbReference type="EMBL" id="BK032510">
    <property type="protein sequence ID" value="DAF44027.1"/>
    <property type="molecule type" value="Genomic_DNA"/>
</dbReference>
<name>A0A8S5RZT7_9CAUD</name>
<reference evidence="1" key="1">
    <citation type="journal article" date="2021" name="Proc. Natl. Acad. Sci. U.S.A.">
        <title>A Catalog of Tens of Thousands of Viruses from Human Metagenomes Reveals Hidden Associations with Chronic Diseases.</title>
        <authorList>
            <person name="Tisza M.J."/>
            <person name="Buck C.B."/>
        </authorList>
    </citation>
    <scope>NUCLEOTIDE SEQUENCE</scope>
    <source>
        <strain evidence="1">CtNQV2</strain>
    </source>
</reference>
<sequence>MNMKEEFKKELANLLKQCVDEGLTVYFHKELTEEEKESVVNTMYHRMWFFVTDGTTILYIGRNDFYSWSCSFEYVPTKNNGSGCCLLDRDDYTLTVDMIKKFLSIKSIHQLLCVNRNLNVDTLRLYKNADEWFNSRWDKDRYEIIKK</sequence>
<accession>A0A8S5RZT7</accession>
<organism evidence="1">
    <name type="scientific">Myoviridae sp. ctNQV2</name>
    <dbReference type="NCBI Taxonomy" id="2827683"/>
    <lineage>
        <taxon>Viruses</taxon>
        <taxon>Duplodnaviria</taxon>
        <taxon>Heunggongvirae</taxon>
        <taxon>Uroviricota</taxon>
        <taxon>Caudoviricetes</taxon>
    </lineage>
</organism>
<proteinExistence type="predicted"/>